<accession>A0A1M5Y8E7</accession>
<dbReference type="AlphaFoldDB" id="A0A1M5Y8E7"/>
<evidence type="ECO:0000313" key="1">
    <source>
        <dbReference type="EMBL" id="SHI08088.1"/>
    </source>
</evidence>
<evidence type="ECO:0000313" key="2">
    <source>
        <dbReference type="Proteomes" id="UP000189796"/>
    </source>
</evidence>
<proteinExistence type="predicted"/>
<dbReference type="Proteomes" id="UP000189796">
    <property type="component" value="Chromosome I"/>
</dbReference>
<name>A0A1M5Y8E7_9BRAD</name>
<sequence length="79" mass="8955">MLRVTVEIWPGGDKTRARSLAIANVANLSDLANVSDYAVSVSEGYNPVTNTPPWSQRGQIYEHDRRTSVWGPRCVRRRR</sequence>
<protein>
    <submittedName>
        <fullName evidence="1">Uncharacterized protein</fullName>
    </submittedName>
</protein>
<reference evidence="1 2" key="1">
    <citation type="submission" date="2016-11" db="EMBL/GenBank/DDBJ databases">
        <authorList>
            <person name="Jaros S."/>
            <person name="Januszkiewicz K."/>
            <person name="Wedrychowicz H."/>
        </authorList>
    </citation>
    <scope>NUCLEOTIDE SEQUENCE [LARGE SCALE GENOMIC DNA]</scope>
    <source>
        <strain evidence="1 2">GAS138</strain>
    </source>
</reference>
<dbReference type="EMBL" id="LT670817">
    <property type="protein sequence ID" value="SHI08088.1"/>
    <property type="molecule type" value="Genomic_DNA"/>
</dbReference>
<organism evidence="1 2">
    <name type="scientific">Bradyrhizobium erythrophlei</name>
    <dbReference type="NCBI Taxonomy" id="1437360"/>
    <lineage>
        <taxon>Bacteria</taxon>
        <taxon>Pseudomonadati</taxon>
        <taxon>Pseudomonadota</taxon>
        <taxon>Alphaproteobacteria</taxon>
        <taxon>Hyphomicrobiales</taxon>
        <taxon>Nitrobacteraceae</taxon>
        <taxon>Bradyrhizobium</taxon>
    </lineage>
</organism>
<gene>
    <name evidence="1" type="ORF">SAMN05443248_8013</name>
</gene>